<feature type="domain" description="Reverse transcriptase zinc-binding" evidence="2">
    <location>
        <begin position="154"/>
        <end position="244"/>
    </location>
</feature>
<name>A0A6D2I878_9BRAS</name>
<proteinExistence type="predicted"/>
<evidence type="ECO:0000313" key="4">
    <source>
        <dbReference type="Proteomes" id="UP000467841"/>
    </source>
</evidence>
<keyword evidence="4" id="KW-1185">Reference proteome</keyword>
<dbReference type="OrthoDB" id="1112108at2759"/>
<evidence type="ECO:0000256" key="1">
    <source>
        <dbReference type="SAM" id="MobiDB-lite"/>
    </source>
</evidence>
<dbReference type="Pfam" id="PF13966">
    <property type="entry name" value="zf-RVT"/>
    <property type="match status" value="1"/>
</dbReference>
<sequence>MHQQGTLAKLSWKILNNPTSLLARVLLGKYCKDQPILDVPLSSSASHGWRGVLIGRDLLVEQLGKSIGNGQNTLVWNDSWLSLTSPPQTDRPTKPAGPKAFGIRPSRSMPPRWNKGKVEELLPQYAADILCMRPSTKGAQDSFVWLPSKTGEYTAKTGYHVARAREFQPEDHNHPQLNWIKDVWSGKFSSKLKVFIWKIIQMALPLGENLLSRGLWDNACCTHCGDLETAEHLFFLCPFARKTWDLAPTTVALEISTTLDFTSIFIQSKVQFCLPPTGINAGPLFPWVCWAILSTRNHKIFEDRSFSPEETILKAITDAKEWQFAQTLENPGKGKGKTFKPYEMSREQIVVFTDGAWNPESKIAGA</sequence>
<gene>
    <name evidence="3" type="ORF">MERR_LOCUS9580</name>
</gene>
<accession>A0A6D2I878</accession>
<feature type="region of interest" description="Disordered" evidence="1">
    <location>
        <begin position="85"/>
        <end position="109"/>
    </location>
</feature>
<reference evidence="3" key="1">
    <citation type="submission" date="2020-01" db="EMBL/GenBank/DDBJ databases">
        <authorList>
            <person name="Mishra B."/>
        </authorList>
    </citation>
    <scope>NUCLEOTIDE SEQUENCE [LARGE SCALE GENOMIC DNA]</scope>
</reference>
<dbReference type="PANTHER" id="PTHR33116">
    <property type="entry name" value="REVERSE TRANSCRIPTASE ZINC-BINDING DOMAIN-CONTAINING PROTEIN-RELATED-RELATED"/>
    <property type="match status" value="1"/>
</dbReference>
<comment type="caution">
    <text evidence="3">The sequence shown here is derived from an EMBL/GenBank/DDBJ whole genome shotgun (WGS) entry which is preliminary data.</text>
</comment>
<organism evidence="3 4">
    <name type="scientific">Microthlaspi erraticum</name>
    <dbReference type="NCBI Taxonomy" id="1685480"/>
    <lineage>
        <taxon>Eukaryota</taxon>
        <taxon>Viridiplantae</taxon>
        <taxon>Streptophyta</taxon>
        <taxon>Embryophyta</taxon>
        <taxon>Tracheophyta</taxon>
        <taxon>Spermatophyta</taxon>
        <taxon>Magnoliopsida</taxon>
        <taxon>eudicotyledons</taxon>
        <taxon>Gunneridae</taxon>
        <taxon>Pentapetalae</taxon>
        <taxon>rosids</taxon>
        <taxon>malvids</taxon>
        <taxon>Brassicales</taxon>
        <taxon>Brassicaceae</taxon>
        <taxon>Coluteocarpeae</taxon>
        <taxon>Microthlaspi</taxon>
    </lineage>
</organism>
<dbReference type="InterPro" id="IPR026960">
    <property type="entry name" value="RVT-Znf"/>
</dbReference>
<evidence type="ECO:0000313" key="3">
    <source>
        <dbReference type="EMBL" id="CAA7022345.1"/>
    </source>
</evidence>
<evidence type="ECO:0000259" key="2">
    <source>
        <dbReference type="Pfam" id="PF13966"/>
    </source>
</evidence>
<dbReference type="EMBL" id="CACVBM020000677">
    <property type="protein sequence ID" value="CAA7022345.1"/>
    <property type="molecule type" value="Genomic_DNA"/>
</dbReference>
<dbReference type="Proteomes" id="UP000467841">
    <property type="component" value="Unassembled WGS sequence"/>
</dbReference>
<dbReference type="AlphaFoldDB" id="A0A6D2I878"/>
<dbReference type="PANTHER" id="PTHR33116:SF86">
    <property type="entry name" value="REVERSE TRANSCRIPTASE DOMAIN-CONTAINING PROTEIN"/>
    <property type="match status" value="1"/>
</dbReference>
<protein>
    <recommendedName>
        <fullName evidence="2">Reverse transcriptase zinc-binding domain-containing protein</fullName>
    </recommendedName>
</protein>